<dbReference type="GO" id="GO:0005829">
    <property type="term" value="C:cytosol"/>
    <property type="evidence" value="ECO:0007669"/>
    <property type="project" value="TreeGrafter"/>
</dbReference>
<keyword evidence="2 3" id="KW-0808">Transferase</keyword>
<dbReference type="Gene3D" id="3.40.50.2000">
    <property type="entry name" value="Glycogen Phosphorylase B"/>
    <property type="match status" value="2"/>
</dbReference>
<evidence type="ECO:0000256" key="1">
    <source>
        <dbReference type="ARBA" id="ARBA00022676"/>
    </source>
</evidence>
<proteinExistence type="predicted"/>
<gene>
    <name evidence="3" type="ORF">EV692_0055</name>
</gene>
<reference evidence="3 4" key="1">
    <citation type="submission" date="2019-03" db="EMBL/GenBank/DDBJ databases">
        <title>Genomic Encyclopedia of Type Strains, Phase IV (KMG-IV): sequencing the most valuable type-strain genomes for metagenomic binning, comparative biology and taxonomic classification.</title>
        <authorList>
            <person name="Goeker M."/>
        </authorList>
    </citation>
    <scope>NUCLEOTIDE SEQUENCE [LARGE SCALE GENOMIC DNA]</scope>
    <source>
        <strain evidence="3 4">DSM 10053</strain>
    </source>
</reference>
<sequence>MSLFKNLLLACLPNRRKNPIHESVLHEVKSILFRPLGRAFGDACVHTAHLQQIRQIYPKAKIAVWVGPSNRAIFEACGVVDELIEIKIGNCFKQRKKWDLLLDFENNFNTSSLIMDLISAPKYLMIFRKYEKKHYHFNNVKHFDFNANLGEKVLFSKYVNQSILAKMATLNPAHSVVHTSPSNDEKMQKYWQSCVANNIVAKSINILLCLQGSSREVPAVEIAEILNKSITQPQFFQIVVSFTSAAERYQQELQALCPDLTIHLSPKTSAAEYFSLMKKADLVFAVNGGSLHLACAFDKPLLSFHANSEPTLSAWKPLLPANIPQCYLVARNPLRIHTGVDETYNFDTAKAIAWLKQFIQAQNLA</sequence>
<dbReference type="EMBL" id="SMGJ01000001">
    <property type="protein sequence ID" value="TCK71003.1"/>
    <property type="molecule type" value="Genomic_DNA"/>
</dbReference>
<keyword evidence="1" id="KW-0328">Glycosyltransferase</keyword>
<dbReference type="InterPro" id="IPR051199">
    <property type="entry name" value="LPS_LOS_Heptosyltrfase"/>
</dbReference>
<dbReference type="Pfam" id="PF01075">
    <property type="entry name" value="Glyco_transf_9"/>
    <property type="match status" value="1"/>
</dbReference>
<dbReference type="AlphaFoldDB" id="A0A4R1L284"/>
<dbReference type="SUPFAM" id="SSF53756">
    <property type="entry name" value="UDP-Glycosyltransferase/glycogen phosphorylase"/>
    <property type="match status" value="1"/>
</dbReference>
<dbReference type="OrthoDB" id="5668871at2"/>
<organism evidence="3 4">
    <name type="scientific">Lonepinella koalarum</name>
    <dbReference type="NCBI Taxonomy" id="53417"/>
    <lineage>
        <taxon>Bacteria</taxon>
        <taxon>Pseudomonadati</taxon>
        <taxon>Pseudomonadota</taxon>
        <taxon>Gammaproteobacteria</taxon>
        <taxon>Pasteurellales</taxon>
        <taxon>Pasteurellaceae</taxon>
        <taxon>Lonepinella</taxon>
    </lineage>
</organism>
<dbReference type="RefSeq" id="WP_132299408.1">
    <property type="nucleotide sequence ID" value="NZ_CP170642.1"/>
</dbReference>
<comment type="caution">
    <text evidence="3">The sequence shown here is derived from an EMBL/GenBank/DDBJ whole genome shotgun (WGS) entry which is preliminary data.</text>
</comment>
<evidence type="ECO:0000313" key="4">
    <source>
        <dbReference type="Proteomes" id="UP000295496"/>
    </source>
</evidence>
<dbReference type="InterPro" id="IPR002201">
    <property type="entry name" value="Glyco_trans_9"/>
</dbReference>
<keyword evidence="4" id="KW-1185">Reference proteome</keyword>
<accession>A0A4R1L284</accession>
<dbReference type="GO" id="GO:0008713">
    <property type="term" value="F:ADP-heptose-lipopolysaccharide heptosyltransferase activity"/>
    <property type="evidence" value="ECO:0007669"/>
    <property type="project" value="TreeGrafter"/>
</dbReference>
<dbReference type="PANTHER" id="PTHR30160">
    <property type="entry name" value="TETRAACYLDISACCHARIDE 4'-KINASE-RELATED"/>
    <property type="match status" value="1"/>
</dbReference>
<dbReference type="GO" id="GO:0009244">
    <property type="term" value="P:lipopolysaccharide core region biosynthetic process"/>
    <property type="evidence" value="ECO:0007669"/>
    <property type="project" value="TreeGrafter"/>
</dbReference>
<dbReference type="Proteomes" id="UP000295496">
    <property type="component" value="Unassembled WGS sequence"/>
</dbReference>
<evidence type="ECO:0000313" key="3">
    <source>
        <dbReference type="EMBL" id="TCK71003.1"/>
    </source>
</evidence>
<protein>
    <submittedName>
        <fullName evidence="3">ADP-heptose:LPS heptosyltransferase</fullName>
    </submittedName>
</protein>
<name>A0A4R1L284_9PAST</name>
<evidence type="ECO:0000256" key="2">
    <source>
        <dbReference type="ARBA" id="ARBA00022679"/>
    </source>
</evidence>